<protein>
    <submittedName>
        <fullName evidence="10">Carbohydrate ABC transporter permease</fullName>
    </submittedName>
</protein>
<comment type="caution">
    <text evidence="10">The sequence shown here is derived from an EMBL/GenBank/DDBJ whole genome shotgun (WGS) entry which is preliminary data.</text>
</comment>
<keyword evidence="6 7" id="KW-0472">Membrane</keyword>
<proteinExistence type="inferred from homology"/>
<dbReference type="RefSeq" id="WP_378532585.1">
    <property type="nucleotide sequence ID" value="NZ_JBHSBH010000007.1"/>
</dbReference>
<dbReference type="SUPFAM" id="SSF161098">
    <property type="entry name" value="MetI-like"/>
    <property type="match status" value="1"/>
</dbReference>
<feature type="compositionally biased region" description="Basic residues" evidence="8">
    <location>
        <begin position="23"/>
        <end position="38"/>
    </location>
</feature>
<comment type="subcellular location">
    <subcellularLocation>
        <location evidence="1 7">Cell membrane</location>
        <topology evidence="1 7">Multi-pass membrane protein</topology>
    </subcellularLocation>
</comment>
<evidence type="ECO:0000256" key="3">
    <source>
        <dbReference type="ARBA" id="ARBA00022475"/>
    </source>
</evidence>
<dbReference type="CDD" id="cd06261">
    <property type="entry name" value="TM_PBP2"/>
    <property type="match status" value="1"/>
</dbReference>
<evidence type="ECO:0000256" key="8">
    <source>
        <dbReference type="SAM" id="MobiDB-lite"/>
    </source>
</evidence>
<feature type="transmembrane region" description="Helical" evidence="7">
    <location>
        <begin position="278"/>
        <end position="301"/>
    </location>
</feature>
<dbReference type="InterPro" id="IPR035906">
    <property type="entry name" value="MetI-like_sf"/>
</dbReference>
<keyword evidence="3" id="KW-1003">Cell membrane</keyword>
<evidence type="ECO:0000256" key="1">
    <source>
        <dbReference type="ARBA" id="ARBA00004651"/>
    </source>
</evidence>
<evidence type="ECO:0000259" key="9">
    <source>
        <dbReference type="PROSITE" id="PS50928"/>
    </source>
</evidence>
<gene>
    <name evidence="10" type="ORF">ACFOVU_11225</name>
</gene>
<dbReference type="PROSITE" id="PS50928">
    <property type="entry name" value="ABC_TM1"/>
    <property type="match status" value="1"/>
</dbReference>
<sequence>MTTTGVRTSETRSGAPAPAARPPRPRRRPAGRGGPRRRSSVPLTVLMLVMLAYAAVPLLWLVINATKSNATLYSSPGLWFGDDFALADNLVQVFTYQDGVYARWLANTVLYAGVGAAGATILAAMGGYALAKFDFPGKRLMIAVVISGVAVPLTALAVPTFLLFSQLGLVNTPFAVIIPALVSPFGLYLMRIFAADAVPDSLLEAARIDGAGELRIFWTVALRLMAPGMVTVLLFALVATWNNYFLPLIVLNDPQWYPLTVGLNQWNSQIGSSSGGQAVYNIVITGSLVAIVPLVIAFFFLQRYWQSGLAAGSVKQ</sequence>
<dbReference type="EMBL" id="JBHSBH010000007">
    <property type="protein sequence ID" value="MFC3996492.1"/>
    <property type="molecule type" value="Genomic_DNA"/>
</dbReference>
<evidence type="ECO:0000256" key="5">
    <source>
        <dbReference type="ARBA" id="ARBA00022989"/>
    </source>
</evidence>
<feature type="region of interest" description="Disordered" evidence="8">
    <location>
        <begin position="1"/>
        <end position="38"/>
    </location>
</feature>
<name>A0ABV8FNE0_9ACTN</name>
<evidence type="ECO:0000313" key="10">
    <source>
        <dbReference type="EMBL" id="MFC3996492.1"/>
    </source>
</evidence>
<feature type="transmembrane region" description="Helical" evidence="7">
    <location>
        <begin position="140"/>
        <end position="162"/>
    </location>
</feature>
<dbReference type="PANTHER" id="PTHR43744">
    <property type="entry name" value="ABC TRANSPORTER PERMEASE PROTEIN MG189-RELATED-RELATED"/>
    <property type="match status" value="1"/>
</dbReference>
<evidence type="ECO:0000313" key="11">
    <source>
        <dbReference type="Proteomes" id="UP001595847"/>
    </source>
</evidence>
<dbReference type="Gene3D" id="1.10.3720.10">
    <property type="entry name" value="MetI-like"/>
    <property type="match status" value="1"/>
</dbReference>
<dbReference type="InterPro" id="IPR000515">
    <property type="entry name" value="MetI-like"/>
</dbReference>
<evidence type="ECO:0000256" key="4">
    <source>
        <dbReference type="ARBA" id="ARBA00022692"/>
    </source>
</evidence>
<comment type="similarity">
    <text evidence="7">Belongs to the binding-protein-dependent transport system permease family.</text>
</comment>
<feature type="transmembrane region" description="Helical" evidence="7">
    <location>
        <begin position="109"/>
        <end position="131"/>
    </location>
</feature>
<feature type="transmembrane region" description="Helical" evidence="7">
    <location>
        <begin position="174"/>
        <end position="195"/>
    </location>
</feature>
<evidence type="ECO:0000256" key="6">
    <source>
        <dbReference type="ARBA" id="ARBA00023136"/>
    </source>
</evidence>
<dbReference type="Pfam" id="PF00528">
    <property type="entry name" value="BPD_transp_1"/>
    <property type="match status" value="1"/>
</dbReference>
<organism evidence="10 11">
    <name type="scientific">Nocardiopsis sediminis</name>
    <dbReference type="NCBI Taxonomy" id="1778267"/>
    <lineage>
        <taxon>Bacteria</taxon>
        <taxon>Bacillati</taxon>
        <taxon>Actinomycetota</taxon>
        <taxon>Actinomycetes</taxon>
        <taxon>Streptosporangiales</taxon>
        <taxon>Nocardiopsidaceae</taxon>
        <taxon>Nocardiopsis</taxon>
    </lineage>
</organism>
<reference evidence="11" key="1">
    <citation type="journal article" date="2019" name="Int. J. Syst. Evol. Microbiol.">
        <title>The Global Catalogue of Microorganisms (GCM) 10K type strain sequencing project: providing services to taxonomists for standard genome sequencing and annotation.</title>
        <authorList>
            <consortium name="The Broad Institute Genomics Platform"/>
            <consortium name="The Broad Institute Genome Sequencing Center for Infectious Disease"/>
            <person name="Wu L."/>
            <person name="Ma J."/>
        </authorList>
    </citation>
    <scope>NUCLEOTIDE SEQUENCE [LARGE SCALE GENOMIC DNA]</scope>
    <source>
        <strain evidence="11">TBRC 1826</strain>
    </source>
</reference>
<feature type="transmembrane region" description="Helical" evidence="7">
    <location>
        <begin position="41"/>
        <end position="63"/>
    </location>
</feature>
<evidence type="ECO:0000256" key="2">
    <source>
        <dbReference type="ARBA" id="ARBA00022448"/>
    </source>
</evidence>
<keyword evidence="4 7" id="KW-0812">Transmembrane</keyword>
<keyword evidence="5 7" id="KW-1133">Transmembrane helix</keyword>
<accession>A0ABV8FNE0</accession>
<dbReference type="PANTHER" id="PTHR43744:SF12">
    <property type="entry name" value="ABC TRANSPORTER PERMEASE PROTEIN MG189-RELATED"/>
    <property type="match status" value="1"/>
</dbReference>
<feature type="domain" description="ABC transmembrane type-1" evidence="9">
    <location>
        <begin position="105"/>
        <end position="301"/>
    </location>
</feature>
<keyword evidence="11" id="KW-1185">Reference proteome</keyword>
<dbReference type="Proteomes" id="UP001595847">
    <property type="component" value="Unassembled WGS sequence"/>
</dbReference>
<feature type="transmembrane region" description="Helical" evidence="7">
    <location>
        <begin position="216"/>
        <end position="241"/>
    </location>
</feature>
<keyword evidence="2 7" id="KW-0813">Transport</keyword>
<evidence type="ECO:0000256" key="7">
    <source>
        <dbReference type="RuleBase" id="RU363032"/>
    </source>
</evidence>